<evidence type="ECO:0000256" key="1">
    <source>
        <dbReference type="SAM" id="MobiDB-lite"/>
    </source>
</evidence>
<keyword evidence="3" id="KW-1185">Reference proteome</keyword>
<accession>A0ABQ5FTR5</accession>
<protein>
    <submittedName>
        <fullName evidence="2">Uncharacterized protein</fullName>
    </submittedName>
</protein>
<reference evidence="2" key="2">
    <citation type="submission" date="2022-01" db="EMBL/GenBank/DDBJ databases">
        <authorList>
            <person name="Yamashiro T."/>
            <person name="Shiraishi A."/>
            <person name="Satake H."/>
            <person name="Nakayama K."/>
        </authorList>
    </citation>
    <scope>NUCLEOTIDE SEQUENCE</scope>
</reference>
<sequence length="279" mass="31210">MFCNILCFTFHLRIMSFKGEIIPCSDFHSCTSQKPLRFKVTKAFDYLPTETSIGIHGQGWRLGSGREDDQSRSKDFITAIEKRATDQKDLSSLEKLGELYQKTDHAFYLIGVIRLVRLGTIPNDPAITSRGTLQGTIPLGSSHEVSVSTEGVEELKRIVKIKGVKKEALHSTRQKQVNTYAARITKMIADIEDRHHGPKHPSEFETMVFHNEDGILLEPTSNMLSRPHKGVKASANSDDTYSFTSAQDGDPLQDDVRLCLGNDLKKAQDHSQRQAGDLP</sequence>
<proteinExistence type="predicted"/>
<feature type="compositionally biased region" description="Polar residues" evidence="1">
    <location>
        <begin position="234"/>
        <end position="247"/>
    </location>
</feature>
<dbReference type="Proteomes" id="UP001151760">
    <property type="component" value="Unassembled WGS sequence"/>
</dbReference>
<dbReference type="EMBL" id="BQNB010017744">
    <property type="protein sequence ID" value="GJT66751.1"/>
    <property type="molecule type" value="Genomic_DNA"/>
</dbReference>
<name>A0ABQ5FTR5_9ASTR</name>
<evidence type="ECO:0000313" key="3">
    <source>
        <dbReference type="Proteomes" id="UP001151760"/>
    </source>
</evidence>
<comment type="caution">
    <text evidence="2">The sequence shown here is derived from an EMBL/GenBank/DDBJ whole genome shotgun (WGS) entry which is preliminary data.</text>
</comment>
<gene>
    <name evidence="2" type="ORF">Tco_1018231</name>
</gene>
<reference evidence="2" key="1">
    <citation type="journal article" date="2022" name="Int. J. Mol. Sci.">
        <title>Draft Genome of Tanacetum Coccineum: Genomic Comparison of Closely Related Tanacetum-Family Plants.</title>
        <authorList>
            <person name="Yamashiro T."/>
            <person name="Shiraishi A."/>
            <person name="Nakayama K."/>
            <person name="Satake H."/>
        </authorList>
    </citation>
    <scope>NUCLEOTIDE SEQUENCE</scope>
</reference>
<evidence type="ECO:0000313" key="2">
    <source>
        <dbReference type="EMBL" id="GJT66751.1"/>
    </source>
</evidence>
<feature type="region of interest" description="Disordered" evidence="1">
    <location>
        <begin position="222"/>
        <end position="256"/>
    </location>
</feature>
<organism evidence="2 3">
    <name type="scientific">Tanacetum coccineum</name>
    <dbReference type="NCBI Taxonomy" id="301880"/>
    <lineage>
        <taxon>Eukaryota</taxon>
        <taxon>Viridiplantae</taxon>
        <taxon>Streptophyta</taxon>
        <taxon>Embryophyta</taxon>
        <taxon>Tracheophyta</taxon>
        <taxon>Spermatophyta</taxon>
        <taxon>Magnoliopsida</taxon>
        <taxon>eudicotyledons</taxon>
        <taxon>Gunneridae</taxon>
        <taxon>Pentapetalae</taxon>
        <taxon>asterids</taxon>
        <taxon>campanulids</taxon>
        <taxon>Asterales</taxon>
        <taxon>Asteraceae</taxon>
        <taxon>Asteroideae</taxon>
        <taxon>Anthemideae</taxon>
        <taxon>Anthemidinae</taxon>
        <taxon>Tanacetum</taxon>
    </lineage>
</organism>